<name>Q731R5_BACC1</name>
<dbReference type="AlphaFoldDB" id="Q731R5"/>
<organism evidence="1 2">
    <name type="scientific">Bacillus cereus (strain ATCC 10987 / NRS 248)</name>
    <dbReference type="NCBI Taxonomy" id="222523"/>
    <lineage>
        <taxon>Bacteria</taxon>
        <taxon>Bacillati</taxon>
        <taxon>Bacillota</taxon>
        <taxon>Bacilli</taxon>
        <taxon>Bacillales</taxon>
        <taxon>Bacillaceae</taxon>
        <taxon>Bacillus</taxon>
        <taxon>Bacillus cereus group</taxon>
    </lineage>
</organism>
<evidence type="ECO:0000313" key="1">
    <source>
        <dbReference type="EMBL" id="AAS43002.1"/>
    </source>
</evidence>
<proteinExistence type="predicted"/>
<dbReference type="Proteomes" id="UP000002527">
    <property type="component" value="Chromosome"/>
</dbReference>
<evidence type="ECO:0000313" key="2">
    <source>
        <dbReference type="Proteomes" id="UP000002527"/>
    </source>
</evidence>
<dbReference type="KEGG" id="bca:BCE_4100"/>
<protein>
    <submittedName>
        <fullName evidence="1">Uncharacterized protein</fullName>
    </submittedName>
</protein>
<gene>
    <name evidence="1" type="ordered locus">BCE_4100</name>
</gene>
<reference evidence="1 2" key="1">
    <citation type="journal article" date="2004" name="Nucleic Acids Res.">
        <title>The genome sequence of Bacillus cereus ATCC 10987 reveals metabolic adaptations and a large plasmid related to Bacillus anthracis pXO1.</title>
        <authorList>
            <person name="Rasko D.A."/>
            <person name="Ravel J."/>
            <person name="Okstad O.A."/>
            <person name="Helgason E."/>
            <person name="Cer R.Z."/>
            <person name="Jiang L."/>
            <person name="Shores K.A."/>
            <person name="Fouts D.E."/>
            <person name="Tourasse N.J."/>
            <person name="Angiuoli S.V."/>
            <person name="Kolonay J."/>
            <person name="Nelson W.C."/>
            <person name="Kolsto A.-B."/>
            <person name="Fraser C.M."/>
            <person name="Read T.D."/>
        </authorList>
    </citation>
    <scope>NUCLEOTIDE SEQUENCE [LARGE SCALE GENOMIC DNA]</scope>
    <source>
        <strain evidence="2">ATCC 10987 / NRS 248</strain>
    </source>
</reference>
<dbReference type="EMBL" id="AE017194">
    <property type="protein sequence ID" value="AAS43002.1"/>
    <property type="molecule type" value="Genomic_DNA"/>
</dbReference>
<sequence length="34" mass="3892">MGRLFTPKGTVLIPAESKTFWQIRGEKINFKPLS</sequence>
<accession>Q731R5</accession>
<dbReference type="HOGENOM" id="CLU_3371827_0_0_9"/>